<feature type="transmembrane region" description="Helical" evidence="1">
    <location>
        <begin position="215"/>
        <end position="239"/>
    </location>
</feature>
<protein>
    <recommendedName>
        <fullName evidence="4">Glycosyltransferase RgtA/B/C/D-like domain-containing protein</fullName>
    </recommendedName>
</protein>
<feature type="transmembrane region" description="Helical" evidence="1">
    <location>
        <begin position="293"/>
        <end position="311"/>
    </location>
</feature>
<evidence type="ECO:0000313" key="2">
    <source>
        <dbReference type="EMBL" id="MBA2932865.1"/>
    </source>
</evidence>
<accession>A0A838L2I9</accession>
<feature type="transmembrane region" description="Helical" evidence="1">
    <location>
        <begin position="180"/>
        <end position="208"/>
    </location>
</feature>
<keyword evidence="1" id="KW-1133">Transmembrane helix</keyword>
<name>A0A838L2I9_9SPHN</name>
<keyword evidence="3" id="KW-1185">Reference proteome</keyword>
<reference evidence="2 3" key="1">
    <citation type="submission" date="2020-07" db="EMBL/GenBank/DDBJ databases">
        <authorList>
            <person name="Sun Q."/>
        </authorList>
    </citation>
    <scope>NUCLEOTIDE SEQUENCE [LARGE SCALE GENOMIC DNA]</scope>
    <source>
        <strain evidence="2 3">CGMCC 1.13654</strain>
    </source>
</reference>
<dbReference type="Proteomes" id="UP000570166">
    <property type="component" value="Unassembled WGS sequence"/>
</dbReference>
<gene>
    <name evidence="2" type="ORF">HZF05_02025</name>
</gene>
<feature type="transmembrane region" description="Helical" evidence="1">
    <location>
        <begin position="151"/>
        <end position="168"/>
    </location>
</feature>
<feature type="transmembrane region" description="Helical" evidence="1">
    <location>
        <begin position="344"/>
        <end position="360"/>
    </location>
</feature>
<evidence type="ECO:0008006" key="4">
    <source>
        <dbReference type="Google" id="ProtNLM"/>
    </source>
</evidence>
<feature type="transmembrane region" description="Helical" evidence="1">
    <location>
        <begin position="259"/>
        <end position="281"/>
    </location>
</feature>
<dbReference type="AlphaFoldDB" id="A0A838L2I9"/>
<dbReference type="RefSeq" id="WP_160364948.1">
    <property type="nucleotide sequence ID" value="NZ_JACEIB010000001.1"/>
</dbReference>
<evidence type="ECO:0000256" key="1">
    <source>
        <dbReference type="SAM" id="Phobius"/>
    </source>
</evidence>
<proteinExistence type="predicted"/>
<sequence length="498" mass="53063">MIAAAIPAASDATPARAVLRWAPALLIAFAAVWRQATTFLDCDVSWLLTVCDHLLDGQRLYVDIIETNPPASVWLYLPGAALARAIGATPELVTAIWVFALGAGVIAFGASMFRRREASRASDLRTMPFAVALAAFCFLLLPGYSFAQREHVAALLLLPWLAMFAARMEDRDTGRLAPTLAGIGAGIAMAVKPHFVLAVAPPLIFAAWRRRSIRALFGVEAWIAAGVVIAYGAAAALAYPRFFTEMVPILRVAYLPSRIGWGTLLLHPCFLLTVACWVMTLAVAPRRATTTPLALPLLASAGFTLAALVQAKGYANHFYPGLALGLFTLGIALAGMAPKPGVRIAALLGIGLASLSWLAFRPVPDVTPLAALIEAKVPAHPRLAMIGGDLSVGHPVTRWVHGVWVQRQHNLWISANAPGILRSGRPDSRDRAALAAAVAMDERMLVEDIAHGRPDAVLVQGRDWMGWIATHPAVARALAGYRQAGSANGTIILARPNS</sequence>
<keyword evidence="1" id="KW-0472">Membrane</keyword>
<feature type="transmembrane region" description="Helical" evidence="1">
    <location>
        <begin position="125"/>
        <end position="144"/>
    </location>
</feature>
<evidence type="ECO:0000313" key="3">
    <source>
        <dbReference type="Proteomes" id="UP000570166"/>
    </source>
</evidence>
<dbReference type="EMBL" id="JACEIB010000001">
    <property type="protein sequence ID" value="MBA2932865.1"/>
    <property type="molecule type" value="Genomic_DNA"/>
</dbReference>
<keyword evidence="1" id="KW-0812">Transmembrane</keyword>
<feature type="transmembrane region" description="Helical" evidence="1">
    <location>
        <begin position="92"/>
        <end position="113"/>
    </location>
</feature>
<feature type="transmembrane region" description="Helical" evidence="1">
    <location>
        <begin position="317"/>
        <end position="337"/>
    </location>
</feature>
<comment type="caution">
    <text evidence="2">The sequence shown here is derived from an EMBL/GenBank/DDBJ whole genome shotgun (WGS) entry which is preliminary data.</text>
</comment>
<organism evidence="2 3">
    <name type="scientific">Sphingomonas chungangi</name>
    <dbReference type="NCBI Taxonomy" id="2683589"/>
    <lineage>
        <taxon>Bacteria</taxon>
        <taxon>Pseudomonadati</taxon>
        <taxon>Pseudomonadota</taxon>
        <taxon>Alphaproteobacteria</taxon>
        <taxon>Sphingomonadales</taxon>
        <taxon>Sphingomonadaceae</taxon>
        <taxon>Sphingomonas</taxon>
    </lineage>
</organism>